<organism evidence="2 3">
    <name type="scientific">Desulfoscipio geothermicus DSM 3669</name>
    <dbReference type="NCBI Taxonomy" id="1121426"/>
    <lineage>
        <taxon>Bacteria</taxon>
        <taxon>Bacillati</taxon>
        <taxon>Bacillota</taxon>
        <taxon>Clostridia</taxon>
        <taxon>Eubacteriales</taxon>
        <taxon>Desulfallaceae</taxon>
        <taxon>Desulfoscipio</taxon>
    </lineage>
</organism>
<feature type="transmembrane region" description="Helical" evidence="1">
    <location>
        <begin position="20"/>
        <end position="47"/>
    </location>
</feature>
<keyword evidence="1" id="KW-1133">Transmembrane helix</keyword>
<dbReference type="OrthoDB" id="1808456at2"/>
<dbReference type="EMBL" id="FOYM01000017">
    <property type="protein sequence ID" value="SFR08869.1"/>
    <property type="molecule type" value="Genomic_DNA"/>
</dbReference>
<keyword evidence="1" id="KW-0812">Transmembrane</keyword>
<reference evidence="3" key="1">
    <citation type="submission" date="2016-10" db="EMBL/GenBank/DDBJ databases">
        <authorList>
            <person name="Varghese N."/>
            <person name="Submissions S."/>
        </authorList>
    </citation>
    <scope>NUCLEOTIDE SEQUENCE [LARGE SCALE GENOMIC DNA]</scope>
    <source>
        <strain evidence="3">DSM 3669</strain>
    </source>
</reference>
<keyword evidence="3" id="KW-1185">Reference proteome</keyword>
<evidence type="ECO:0000313" key="2">
    <source>
        <dbReference type="EMBL" id="SFR08869.1"/>
    </source>
</evidence>
<evidence type="ECO:0000256" key="1">
    <source>
        <dbReference type="SAM" id="Phobius"/>
    </source>
</evidence>
<evidence type="ECO:0000313" key="3">
    <source>
        <dbReference type="Proteomes" id="UP000199584"/>
    </source>
</evidence>
<keyword evidence="1" id="KW-0472">Membrane</keyword>
<sequence>MSLVDGIAIGASIGMLFGVIYGSVVFIGPIALGLLGLAAGGGVGYLLDRVIQRQRLRRKSAPSGEIIVVARCRNVAEAELAENIMRKAQAGALGRGVDLAKLK</sequence>
<proteinExistence type="predicted"/>
<name>A0A1I6DTS8_9FIRM</name>
<dbReference type="RefSeq" id="WP_092484141.1">
    <property type="nucleotide sequence ID" value="NZ_FOYM01000017.1"/>
</dbReference>
<dbReference type="Proteomes" id="UP000199584">
    <property type="component" value="Unassembled WGS sequence"/>
</dbReference>
<dbReference type="AlphaFoldDB" id="A0A1I6DTS8"/>
<accession>A0A1I6DTS8</accession>
<protein>
    <submittedName>
        <fullName evidence="2">Uncharacterized protein</fullName>
    </submittedName>
</protein>
<gene>
    <name evidence="2" type="ORF">SAMN05660706_11775</name>
</gene>